<evidence type="ECO:0000259" key="11">
    <source>
        <dbReference type="PROSITE" id="PS51352"/>
    </source>
</evidence>
<keyword evidence="13" id="KW-1185">Reference proteome</keyword>
<comment type="catalytic activity">
    <reaction evidence="8">
        <text>2 R'C(R)SH + O2 = R'C(R)S-S(R)CR' + H2O2</text>
        <dbReference type="Rhea" id="RHEA:17357"/>
        <dbReference type="ChEBI" id="CHEBI:15379"/>
        <dbReference type="ChEBI" id="CHEBI:16240"/>
        <dbReference type="ChEBI" id="CHEBI:16520"/>
        <dbReference type="ChEBI" id="CHEBI:17412"/>
        <dbReference type="EC" id="1.8.3.2"/>
    </reaction>
</comment>
<evidence type="ECO:0000256" key="7">
    <source>
        <dbReference type="ARBA" id="ARBA00023180"/>
    </source>
</evidence>
<dbReference type="SUPFAM" id="SSF52833">
    <property type="entry name" value="Thioredoxin-like"/>
    <property type="match status" value="1"/>
</dbReference>
<accession>A0AAD7UJ24</accession>
<evidence type="ECO:0000256" key="9">
    <source>
        <dbReference type="SAM" id="MobiDB-lite"/>
    </source>
</evidence>
<dbReference type="GO" id="GO:0005615">
    <property type="term" value="C:extracellular space"/>
    <property type="evidence" value="ECO:0007669"/>
    <property type="project" value="TreeGrafter"/>
</dbReference>
<evidence type="ECO:0000313" key="13">
    <source>
        <dbReference type="Proteomes" id="UP001230188"/>
    </source>
</evidence>
<keyword evidence="5 8" id="KW-0560">Oxidoreductase</keyword>
<dbReference type="AlphaFoldDB" id="A0AAD7UJ24"/>
<dbReference type="CDD" id="cd02961">
    <property type="entry name" value="PDI_a_family"/>
    <property type="match status" value="1"/>
</dbReference>
<dbReference type="InterPro" id="IPR017905">
    <property type="entry name" value="ERV/ALR_sulphydryl_oxidase"/>
</dbReference>
<evidence type="ECO:0000256" key="4">
    <source>
        <dbReference type="ARBA" id="ARBA00022827"/>
    </source>
</evidence>
<evidence type="ECO:0000256" key="5">
    <source>
        <dbReference type="ARBA" id="ARBA00023002"/>
    </source>
</evidence>
<proteinExistence type="predicted"/>
<dbReference type="PROSITE" id="PS51352">
    <property type="entry name" value="THIOREDOXIN_2"/>
    <property type="match status" value="1"/>
</dbReference>
<keyword evidence="4 8" id="KW-0274">FAD</keyword>
<dbReference type="InterPro" id="IPR036249">
    <property type="entry name" value="Thioredoxin-like_sf"/>
</dbReference>
<keyword evidence="3" id="KW-0732">Signal</keyword>
<dbReference type="Gene3D" id="1.20.120.310">
    <property type="entry name" value="ERV/ALR sulfhydryl oxidase domain"/>
    <property type="match status" value="1"/>
</dbReference>
<evidence type="ECO:0000256" key="2">
    <source>
        <dbReference type="ARBA" id="ARBA00022630"/>
    </source>
</evidence>
<dbReference type="GO" id="GO:0006457">
    <property type="term" value="P:protein folding"/>
    <property type="evidence" value="ECO:0007669"/>
    <property type="project" value="TreeGrafter"/>
</dbReference>
<evidence type="ECO:0000259" key="10">
    <source>
        <dbReference type="PROSITE" id="PS51324"/>
    </source>
</evidence>
<feature type="compositionally biased region" description="Low complexity" evidence="9">
    <location>
        <begin position="488"/>
        <end position="506"/>
    </location>
</feature>
<evidence type="ECO:0000256" key="6">
    <source>
        <dbReference type="ARBA" id="ARBA00023157"/>
    </source>
</evidence>
<sequence>MVALVMLLIGETFAASTDTLFLDSPGIKVLSDDVGSLGEQSSPWLVNFYVPWCGHCRQYSETWRRLGRYASSLDFVDEKSRPRFGAISCAAHRDACAAQGVRQYPTIKAYGSLGGGVDVHEREARDLIAYVAERVDAGAAEVLTAHVGELFEDGAKEPPKMAVARRPAAGLDDAAASLRYALESAVFDGQANESLSQARFVALRGVLAALSVALPGLELPERLLPRLKAAGEVAAAEKLITRREWDELLREHAPGKPKWTPTCDPDGKGVDSGAYTCGLWMLFHALVAESHPEPGAGLAPAAAAAAVRAFVDHFFGCKWCREHFLDMYDACEYGRCDDAQRLYHGATEADRLVLWLWRAHNAVNARVKGKVEPIPGAKKNAYDVEDPTAPWAFPSTADCATCRRRKRWVDEEVVAYLRRVYAPSRPTSPRLVAKTPTKTTRRSFSSRSLLFACALAACFFISCGRLRANFRSGLVPRRGRASPPGFGSTSTAQWSSSSAAAASSSSKKQRVLADAL</sequence>
<keyword evidence="2 8" id="KW-0285">Flavoprotein</keyword>
<name>A0AAD7UJ24_9STRA</name>
<dbReference type="GO" id="GO:0000139">
    <property type="term" value="C:Golgi membrane"/>
    <property type="evidence" value="ECO:0007669"/>
    <property type="project" value="TreeGrafter"/>
</dbReference>
<dbReference type="InterPro" id="IPR013766">
    <property type="entry name" value="Thioredoxin_domain"/>
</dbReference>
<feature type="domain" description="Thioredoxin" evidence="11">
    <location>
        <begin position="7"/>
        <end position="152"/>
    </location>
</feature>
<dbReference type="SUPFAM" id="SSF69000">
    <property type="entry name" value="FAD-dependent thiol oxidase"/>
    <property type="match status" value="1"/>
</dbReference>
<dbReference type="Proteomes" id="UP001230188">
    <property type="component" value="Unassembled WGS sequence"/>
</dbReference>
<dbReference type="Pfam" id="PF00085">
    <property type="entry name" value="Thioredoxin"/>
    <property type="match status" value="1"/>
</dbReference>
<dbReference type="EMBL" id="JAQMWT010000158">
    <property type="protein sequence ID" value="KAJ8608811.1"/>
    <property type="molecule type" value="Genomic_DNA"/>
</dbReference>
<dbReference type="Gene3D" id="3.40.30.10">
    <property type="entry name" value="Glutaredoxin"/>
    <property type="match status" value="1"/>
</dbReference>
<dbReference type="InterPro" id="IPR039798">
    <property type="entry name" value="Sulfhydryl_oxidase"/>
</dbReference>
<evidence type="ECO:0000256" key="1">
    <source>
        <dbReference type="ARBA" id="ARBA00001974"/>
    </source>
</evidence>
<dbReference type="PROSITE" id="PS51324">
    <property type="entry name" value="ERV_ALR"/>
    <property type="match status" value="1"/>
</dbReference>
<comment type="cofactor">
    <cofactor evidence="1 8">
        <name>FAD</name>
        <dbReference type="ChEBI" id="CHEBI:57692"/>
    </cofactor>
</comment>
<evidence type="ECO:0000256" key="8">
    <source>
        <dbReference type="RuleBase" id="RU371123"/>
    </source>
</evidence>
<dbReference type="PANTHER" id="PTHR22897">
    <property type="entry name" value="QUIESCIN Q6-RELATED SULFHYDRYL OXIDASE"/>
    <property type="match status" value="1"/>
</dbReference>
<dbReference type="Pfam" id="PF04777">
    <property type="entry name" value="Evr1_Alr"/>
    <property type="match status" value="1"/>
</dbReference>
<keyword evidence="7" id="KW-0325">Glycoprotein</keyword>
<gene>
    <name evidence="12" type="ORF">CTAYLR_009354</name>
</gene>
<dbReference type="EC" id="1.8.3.2" evidence="8"/>
<organism evidence="12 13">
    <name type="scientific">Chrysophaeum taylorii</name>
    <dbReference type="NCBI Taxonomy" id="2483200"/>
    <lineage>
        <taxon>Eukaryota</taxon>
        <taxon>Sar</taxon>
        <taxon>Stramenopiles</taxon>
        <taxon>Ochrophyta</taxon>
        <taxon>Pelagophyceae</taxon>
        <taxon>Pelagomonadales</taxon>
        <taxon>Pelagomonadaceae</taxon>
        <taxon>Chrysophaeum</taxon>
    </lineage>
</organism>
<comment type="caution">
    <text evidence="12">The sequence shown here is derived from an EMBL/GenBank/DDBJ whole genome shotgun (WGS) entry which is preliminary data.</text>
</comment>
<protein>
    <recommendedName>
        <fullName evidence="8">Sulfhydryl oxidase</fullName>
        <ecNumber evidence="8">1.8.3.2</ecNumber>
    </recommendedName>
</protein>
<evidence type="ECO:0000256" key="3">
    <source>
        <dbReference type="ARBA" id="ARBA00022729"/>
    </source>
</evidence>
<dbReference type="InterPro" id="IPR036774">
    <property type="entry name" value="ERV/ALR_sulphydryl_oxid_sf"/>
</dbReference>
<dbReference type="GO" id="GO:0016971">
    <property type="term" value="F:flavin-dependent sulfhydryl oxidase activity"/>
    <property type="evidence" value="ECO:0007669"/>
    <property type="project" value="InterPro"/>
</dbReference>
<dbReference type="PANTHER" id="PTHR22897:SF8">
    <property type="entry name" value="SULFHYDRYL OXIDASE"/>
    <property type="match status" value="1"/>
</dbReference>
<feature type="region of interest" description="Disordered" evidence="9">
    <location>
        <begin position="479"/>
        <end position="516"/>
    </location>
</feature>
<dbReference type="GO" id="GO:0003756">
    <property type="term" value="F:protein disulfide isomerase activity"/>
    <property type="evidence" value="ECO:0007669"/>
    <property type="project" value="TreeGrafter"/>
</dbReference>
<evidence type="ECO:0000313" key="12">
    <source>
        <dbReference type="EMBL" id="KAJ8608811.1"/>
    </source>
</evidence>
<feature type="domain" description="ERV/ALR sulfhydryl oxidase" evidence="10">
    <location>
        <begin position="268"/>
        <end position="382"/>
    </location>
</feature>
<keyword evidence="6" id="KW-1015">Disulfide bond</keyword>
<dbReference type="PROSITE" id="PS00194">
    <property type="entry name" value="THIOREDOXIN_1"/>
    <property type="match status" value="1"/>
</dbReference>
<reference evidence="12" key="1">
    <citation type="submission" date="2023-01" db="EMBL/GenBank/DDBJ databases">
        <title>Metagenome sequencing of chrysophaentin producing Chrysophaeum taylorii.</title>
        <authorList>
            <person name="Davison J."/>
            <person name="Bewley C."/>
        </authorList>
    </citation>
    <scope>NUCLEOTIDE SEQUENCE</scope>
    <source>
        <strain evidence="12">NIES-1699</strain>
    </source>
</reference>
<dbReference type="InterPro" id="IPR017937">
    <property type="entry name" value="Thioredoxin_CS"/>
</dbReference>